<accession>A0A7K1V4P9</accession>
<dbReference type="EMBL" id="WRPP01000006">
    <property type="protein sequence ID" value="MVU81409.1"/>
    <property type="molecule type" value="Genomic_DNA"/>
</dbReference>
<dbReference type="RefSeq" id="WP_157390993.1">
    <property type="nucleotide sequence ID" value="NZ_WRPP01000006.1"/>
</dbReference>
<name>A0A7K1V4P9_9NOCA</name>
<dbReference type="AlphaFoldDB" id="A0A7K1V4P9"/>
<evidence type="ECO:0000313" key="2">
    <source>
        <dbReference type="Proteomes" id="UP000466794"/>
    </source>
</evidence>
<proteinExistence type="predicted"/>
<protein>
    <submittedName>
        <fullName evidence="1">Uncharacterized protein</fullName>
    </submittedName>
</protein>
<comment type="caution">
    <text evidence="1">The sequence shown here is derived from an EMBL/GenBank/DDBJ whole genome shotgun (WGS) entry which is preliminary data.</text>
</comment>
<gene>
    <name evidence="1" type="ORF">GPX89_29725</name>
</gene>
<evidence type="ECO:0000313" key="1">
    <source>
        <dbReference type="EMBL" id="MVU81409.1"/>
    </source>
</evidence>
<organism evidence="1 2">
    <name type="scientific">Nocardia terrae</name>
    <dbReference type="NCBI Taxonomy" id="2675851"/>
    <lineage>
        <taxon>Bacteria</taxon>
        <taxon>Bacillati</taxon>
        <taxon>Actinomycetota</taxon>
        <taxon>Actinomycetes</taxon>
        <taxon>Mycobacteriales</taxon>
        <taxon>Nocardiaceae</taxon>
        <taxon>Nocardia</taxon>
    </lineage>
</organism>
<sequence>MNSQFGVRVQYSNILSDLDRMPIDSLTQDRKRLYVPRSLQHVGSGREPFISPEQNVVALDHTIFDSAARSQISIESCSDHMPRVGDGSGRQVLVQVGGKSQCIPPSHGA</sequence>
<dbReference type="Proteomes" id="UP000466794">
    <property type="component" value="Unassembled WGS sequence"/>
</dbReference>
<keyword evidence="2" id="KW-1185">Reference proteome</keyword>
<reference evidence="1 2" key="1">
    <citation type="submission" date="2019-12" db="EMBL/GenBank/DDBJ databases">
        <title>Nocardia sp. nov. ET3-3 isolated from soil.</title>
        <authorList>
            <person name="Kanchanasin P."/>
            <person name="Tanasupawat S."/>
            <person name="Yuki M."/>
            <person name="Kudo T."/>
        </authorList>
    </citation>
    <scope>NUCLEOTIDE SEQUENCE [LARGE SCALE GENOMIC DNA]</scope>
    <source>
        <strain evidence="1 2">ET3-3</strain>
    </source>
</reference>